<name>A0AAD5TR72_9FUNG</name>
<keyword evidence="1" id="KW-0479">Metal-binding</keyword>
<evidence type="ECO:0000259" key="3">
    <source>
        <dbReference type="PROSITE" id="PS50271"/>
    </source>
</evidence>
<protein>
    <submittedName>
        <fullName evidence="4">Histone deacetylase 6</fullName>
    </submittedName>
</protein>
<feature type="region of interest" description="Disordered" evidence="2">
    <location>
        <begin position="132"/>
        <end position="157"/>
    </location>
</feature>
<gene>
    <name evidence="4" type="primary">HDAC6_2</name>
    <name evidence="4" type="ORF">HDU87_005168</name>
</gene>
<dbReference type="PROSITE" id="PS50271">
    <property type="entry name" value="ZF_UBP"/>
    <property type="match status" value="1"/>
</dbReference>
<reference evidence="4" key="1">
    <citation type="submission" date="2020-05" db="EMBL/GenBank/DDBJ databases">
        <title>Phylogenomic resolution of chytrid fungi.</title>
        <authorList>
            <person name="Stajich J.E."/>
            <person name="Amses K."/>
            <person name="Simmons R."/>
            <person name="Seto K."/>
            <person name="Myers J."/>
            <person name="Bonds A."/>
            <person name="Quandt C.A."/>
            <person name="Barry K."/>
            <person name="Liu P."/>
            <person name="Grigoriev I."/>
            <person name="Longcore J.E."/>
            <person name="James T.Y."/>
        </authorList>
    </citation>
    <scope>NUCLEOTIDE SEQUENCE</scope>
    <source>
        <strain evidence="4">JEL0379</strain>
    </source>
</reference>
<dbReference type="Gene3D" id="3.30.40.10">
    <property type="entry name" value="Zinc/RING finger domain, C3HC4 (zinc finger)"/>
    <property type="match status" value="1"/>
</dbReference>
<proteinExistence type="predicted"/>
<keyword evidence="1" id="KW-0863">Zinc-finger</keyword>
<evidence type="ECO:0000313" key="5">
    <source>
        <dbReference type="Proteomes" id="UP001212152"/>
    </source>
</evidence>
<dbReference type="InterPro" id="IPR013083">
    <property type="entry name" value="Znf_RING/FYVE/PHD"/>
</dbReference>
<dbReference type="AlphaFoldDB" id="A0AAD5TR72"/>
<evidence type="ECO:0000313" key="4">
    <source>
        <dbReference type="EMBL" id="KAJ3184320.1"/>
    </source>
</evidence>
<dbReference type="PANTHER" id="PTHR47665">
    <property type="entry name" value="HISTONE DEACETYLASE-LIKE PROTEIN"/>
    <property type="match status" value="1"/>
</dbReference>
<evidence type="ECO:0000256" key="2">
    <source>
        <dbReference type="SAM" id="MobiDB-lite"/>
    </source>
</evidence>
<keyword evidence="1" id="KW-0862">Zinc</keyword>
<sequence>MTASGLDDSTLQQILTAAGARDGQFFAITPRTDCPHVPTNVQVPTVAITTPCQTCGDASENWICVACHGVLCSRYVKGDMSAHAGAEADHSVAVSFSDLSTWCFKCNDYIDNPVLQPLRSFLHKQKFGEPMPAPRGLELDATRVASGSDSKGKGRQH</sequence>
<dbReference type="EMBL" id="JADGJQ010000004">
    <property type="protein sequence ID" value="KAJ3184320.1"/>
    <property type="molecule type" value="Genomic_DNA"/>
</dbReference>
<comment type="caution">
    <text evidence="4">The sequence shown here is derived from an EMBL/GenBank/DDBJ whole genome shotgun (WGS) entry which is preliminary data.</text>
</comment>
<dbReference type="PANTHER" id="PTHR47665:SF1">
    <property type="entry name" value="HISTONE DEACETYLASE-LIKE PROTEIN"/>
    <property type="match status" value="1"/>
</dbReference>
<dbReference type="SMART" id="SM00290">
    <property type="entry name" value="ZnF_UBP"/>
    <property type="match status" value="1"/>
</dbReference>
<dbReference type="InterPro" id="IPR001607">
    <property type="entry name" value="Znf_UBP"/>
</dbReference>
<evidence type="ECO:0000256" key="1">
    <source>
        <dbReference type="PROSITE-ProRule" id="PRU00502"/>
    </source>
</evidence>
<accession>A0AAD5TR72</accession>
<dbReference type="Proteomes" id="UP001212152">
    <property type="component" value="Unassembled WGS sequence"/>
</dbReference>
<dbReference type="GO" id="GO:0008270">
    <property type="term" value="F:zinc ion binding"/>
    <property type="evidence" value="ECO:0007669"/>
    <property type="project" value="UniProtKB-KW"/>
</dbReference>
<organism evidence="4 5">
    <name type="scientific">Geranomyces variabilis</name>
    <dbReference type="NCBI Taxonomy" id="109894"/>
    <lineage>
        <taxon>Eukaryota</taxon>
        <taxon>Fungi</taxon>
        <taxon>Fungi incertae sedis</taxon>
        <taxon>Chytridiomycota</taxon>
        <taxon>Chytridiomycota incertae sedis</taxon>
        <taxon>Chytridiomycetes</taxon>
        <taxon>Spizellomycetales</taxon>
        <taxon>Powellomycetaceae</taxon>
        <taxon>Geranomyces</taxon>
    </lineage>
</organism>
<keyword evidence="5" id="KW-1185">Reference proteome</keyword>
<feature type="domain" description="UBP-type" evidence="3">
    <location>
        <begin position="32"/>
        <end position="129"/>
    </location>
</feature>
<dbReference type="SUPFAM" id="SSF57850">
    <property type="entry name" value="RING/U-box"/>
    <property type="match status" value="1"/>
</dbReference>
<dbReference type="Pfam" id="PF02148">
    <property type="entry name" value="zf-UBP"/>
    <property type="match status" value="1"/>
</dbReference>